<evidence type="ECO:0000313" key="2">
    <source>
        <dbReference type="Proteomes" id="UP001162480"/>
    </source>
</evidence>
<dbReference type="Proteomes" id="UP001162480">
    <property type="component" value="Chromosome 27"/>
</dbReference>
<proteinExistence type="predicted"/>
<reference evidence="1" key="1">
    <citation type="submission" date="2023-08" db="EMBL/GenBank/DDBJ databases">
        <authorList>
            <person name="Alioto T."/>
            <person name="Alioto T."/>
            <person name="Gomez Garrido J."/>
        </authorList>
    </citation>
    <scope>NUCLEOTIDE SEQUENCE</scope>
</reference>
<dbReference type="EMBL" id="OX597840">
    <property type="protein sequence ID" value="CAI9742205.1"/>
    <property type="molecule type" value="Genomic_DNA"/>
</dbReference>
<dbReference type="AlphaFoldDB" id="A0AA36FKC0"/>
<gene>
    <name evidence="1" type="ORF">OCTVUL_1B003848</name>
</gene>
<accession>A0AA36FKC0</accession>
<keyword evidence="2" id="KW-1185">Reference proteome</keyword>
<sequence length="107" mass="12188">MYIYIYVCVCVCVFVCLCLSPQYRLTTDAGVFTSPSLSGSAKEADRISTGLTKNKCRGRFARLKAVLQHGRSQMTETSKKRKEKGRVYTYLRQRAGRIFLHARQNIS</sequence>
<organism evidence="1 2">
    <name type="scientific">Octopus vulgaris</name>
    <name type="common">Common octopus</name>
    <dbReference type="NCBI Taxonomy" id="6645"/>
    <lineage>
        <taxon>Eukaryota</taxon>
        <taxon>Metazoa</taxon>
        <taxon>Spiralia</taxon>
        <taxon>Lophotrochozoa</taxon>
        <taxon>Mollusca</taxon>
        <taxon>Cephalopoda</taxon>
        <taxon>Coleoidea</taxon>
        <taxon>Octopodiformes</taxon>
        <taxon>Octopoda</taxon>
        <taxon>Incirrata</taxon>
        <taxon>Octopodidae</taxon>
        <taxon>Octopus</taxon>
    </lineage>
</organism>
<name>A0AA36FKC0_OCTVU</name>
<evidence type="ECO:0000313" key="1">
    <source>
        <dbReference type="EMBL" id="CAI9742205.1"/>
    </source>
</evidence>
<protein>
    <submittedName>
        <fullName evidence="1">Uncharacterized protein</fullName>
    </submittedName>
</protein>